<evidence type="ECO:0000313" key="1">
    <source>
        <dbReference type="EMBL" id="PTX59841.1"/>
    </source>
</evidence>
<evidence type="ECO:0000313" key="2">
    <source>
        <dbReference type="Proteomes" id="UP000244090"/>
    </source>
</evidence>
<keyword evidence="2" id="KW-1185">Reference proteome</keyword>
<dbReference type="OrthoDB" id="1450574at2"/>
<dbReference type="Proteomes" id="UP000244090">
    <property type="component" value="Unassembled WGS sequence"/>
</dbReference>
<dbReference type="EMBL" id="QBKT01000008">
    <property type="protein sequence ID" value="PTX59841.1"/>
    <property type="molecule type" value="Genomic_DNA"/>
</dbReference>
<protein>
    <submittedName>
        <fullName evidence="1">Uncharacterized protein</fullName>
    </submittedName>
</protein>
<comment type="caution">
    <text evidence="1">The sequence shown here is derived from an EMBL/GenBank/DDBJ whole genome shotgun (WGS) entry which is preliminary data.</text>
</comment>
<proteinExistence type="predicted"/>
<dbReference type="AlphaFoldDB" id="A0A2T6BUS7"/>
<accession>A0A2T6BUS7</accession>
<gene>
    <name evidence="1" type="ORF">C8N46_108154</name>
</gene>
<sequence length="61" mass="6615">MIQSILKIGTELSKKEQSKVNGGVKIRRCCNPSLDCCDPASYPSDCLAYGDPNAFPGPYCM</sequence>
<reference evidence="1 2" key="1">
    <citation type="submission" date="2018-04" db="EMBL/GenBank/DDBJ databases">
        <title>Genomic Encyclopedia of Archaeal and Bacterial Type Strains, Phase II (KMG-II): from individual species to whole genera.</title>
        <authorList>
            <person name="Goeker M."/>
        </authorList>
    </citation>
    <scope>NUCLEOTIDE SEQUENCE [LARGE SCALE GENOMIC DNA]</scope>
    <source>
        <strain evidence="1 2">DSM 25731</strain>
    </source>
</reference>
<organism evidence="1 2">
    <name type="scientific">Kordia periserrulae</name>
    <dbReference type="NCBI Taxonomy" id="701523"/>
    <lineage>
        <taxon>Bacteria</taxon>
        <taxon>Pseudomonadati</taxon>
        <taxon>Bacteroidota</taxon>
        <taxon>Flavobacteriia</taxon>
        <taxon>Flavobacteriales</taxon>
        <taxon>Flavobacteriaceae</taxon>
        <taxon>Kordia</taxon>
    </lineage>
</organism>
<name>A0A2T6BUS7_9FLAO</name>
<dbReference type="RefSeq" id="WP_108116003.1">
    <property type="nucleotide sequence ID" value="NZ_QBKT01000008.1"/>
</dbReference>